<organism evidence="6 7">
    <name type="scientific">Virgibacillus salinus</name>
    <dbReference type="NCBI Taxonomy" id="553311"/>
    <lineage>
        <taxon>Bacteria</taxon>
        <taxon>Bacillati</taxon>
        <taxon>Bacillota</taxon>
        <taxon>Bacilli</taxon>
        <taxon>Bacillales</taxon>
        <taxon>Bacillaceae</taxon>
        <taxon>Virgibacillus</taxon>
    </lineage>
</organism>
<dbReference type="EMBL" id="FNKD01000004">
    <property type="protein sequence ID" value="SDR06461.1"/>
    <property type="molecule type" value="Genomic_DNA"/>
</dbReference>
<evidence type="ECO:0000313" key="6">
    <source>
        <dbReference type="EMBL" id="SDR06461.1"/>
    </source>
</evidence>
<dbReference type="RefSeq" id="WP_092494233.1">
    <property type="nucleotide sequence ID" value="NZ_FNKD01000004.1"/>
</dbReference>
<dbReference type="Gene3D" id="3.30.750.24">
    <property type="entry name" value="STAS domain"/>
    <property type="match status" value="1"/>
</dbReference>
<gene>
    <name evidence="6" type="ORF">SAMN05216231_3512</name>
</gene>
<keyword evidence="2" id="KW-0597">Phosphoprotein</keyword>
<dbReference type="InterPro" id="IPR036513">
    <property type="entry name" value="STAS_dom_sf"/>
</dbReference>
<dbReference type="Pfam" id="PF01740">
    <property type="entry name" value="STAS"/>
    <property type="match status" value="1"/>
</dbReference>
<dbReference type="CDD" id="cd07043">
    <property type="entry name" value="STAS_anti-anti-sigma_factors"/>
    <property type="match status" value="1"/>
</dbReference>
<comment type="similarity">
    <text evidence="1 4">Belongs to the anti-sigma-factor antagonist family.</text>
</comment>
<accession>A0A1H1FZV5</accession>
<evidence type="ECO:0000256" key="3">
    <source>
        <dbReference type="ARBA" id="ARBA00024670"/>
    </source>
</evidence>
<sequence>MNLKVDVAEENEKSIVSLIGEIDAYTAPQLKESLLPLTRIDSQLIEVDLEDVNYMDSTGLGVFISALKSTKENNSHLKLVNLQERVLRLFKITGLDEIIDITTAIRGGNQNGQI</sequence>
<proteinExistence type="inferred from homology"/>
<dbReference type="Proteomes" id="UP000199444">
    <property type="component" value="Unassembled WGS sequence"/>
</dbReference>
<dbReference type="GO" id="GO:0043856">
    <property type="term" value="F:anti-sigma factor antagonist activity"/>
    <property type="evidence" value="ECO:0007669"/>
    <property type="project" value="InterPro"/>
</dbReference>
<dbReference type="InterPro" id="IPR002645">
    <property type="entry name" value="STAS_dom"/>
</dbReference>
<dbReference type="SUPFAM" id="SSF52091">
    <property type="entry name" value="SpoIIaa-like"/>
    <property type="match status" value="1"/>
</dbReference>
<dbReference type="PANTHER" id="PTHR33495">
    <property type="entry name" value="ANTI-SIGMA FACTOR ANTAGONIST TM_1081-RELATED-RELATED"/>
    <property type="match status" value="1"/>
</dbReference>
<dbReference type="NCBIfam" id="TIGR00377">
    <property type="entry name" value="ant_ant_sig"/>
    <property type="match status" value="1"/>
</dbReference>
<evidence type="ECO:0000256" key="2">
    <source>
        <dbReference type="ARBA" id="ARBA00022553"/>
    </source>
</evidence>
<dbReference type="STRING" id="553311.SAMN05216231_3512"/>
<keyword evidence="7" id="KW-1185">Reference proteome</keyword>
<evidence type="ECO:0000313" key="7">
    <source>
        <dbReference type="Proteomes" id="UP000199444"/>
    </source>
</evidence>
<feature type="domain" description="STAS" evidence="5">
    <location>
        <begin position="3"/>
        <end position="114"/>
    </location>
</feature>
<dbReference type="InterPro" id="IPR003658">
    <property type="entry name" value="Anti-sigma_ant"/>
</dbReference>
<reference evidence="6 7" key="1">
    <citation type="submission" date="2016-10" db="EMBL/GenBank/DDBJ databases">
        <authorList>
            <person name="de Groot N.N."/>
        </authorList>
    </citation>
    <scope>NUCLEOTIDE SEQUENCE [LARGE SCALE GENOMIC DNA]</scope>
    <source>
        <strain evidence="6 7">CGMCC 1.10449</strain>
    </source>
</reference>
<dbReference type="PROSITE" id="PS50801">
    <property type="entry name" value="STAS"/>
    <property type="match status" value="1"/>
</dbReference>
<evidence type="ECO:0000256" key="4">
    <source>
        <dbReference type="RuleBase" id="RU003749"/>
    </source>
</evidence>
<evidence type="ECO:0000259" key="5">
    <source>
        <dbReference type="PROSITE" id="PS50801"/>
    </source>
</evidence>
<dbReference type="AlphaFoldDB" id="A0A1H1FZV5"/>
<protein>
    <recommendedName>
        <fullName evidence="4">Anti-sigma factor antagonist</fullName>
    </recommendedName>
</protein>
<comment type="function">
    <text evidence="3">Positive regulator of sigma-B activity. Non-phosphorylated RsbV binds to RsbW, preventing its association with sigma-B. When phosphorylated, releases RsbW, which is then free to complex with and inactivate sigma-B.</text>
</comment>
<name>A0A1H1FZV5_9BACI</name>
<dbReference type="PANTHER" id="PTHR33495:SF9">
    <property type="entry name" value="ANTI-SIGMA-B FACTOR ANTAGONIST"/>
    <property type="match status" value="1"/>
</dbReference>
<evidence type="ECO:0000256" key="1">
    <source>
        <dbReference type="ARBA" id="ARBA00009013"/>
    </source>
</evidence>